<gene>
    <name evidence="2" type="ORF">BDN70DRAFT_885847</name>
</gene>
<accession>A0A9P6CNE3</accession>
<dbReference type="EMBL" id="MU155444">
    <property type="protein sequence ID" value="KAF9473421.1"/>
    <property type="molecule type" value="Genomic_DNA"/>
</dbReference>
<proteinExistence type="predicted"/>
<comment type="caution">
    <text evidence="2">The sequence shown here is derived from an EMBL/GenBank/DDBJ whole genome shotgun (WGS) entry which is preliminary data.</text>
</comment>
<feature type="region of interest" description="Disordered" evidence="1">
    <location>
        <begin position="1"/>
        <end position="51"/>
    </location>
</feature>
<organism evidence="2 3">
    <name type="scientific">Pholiota conissans</name>
    <dbReference type="NCBI Taxonomy" id="109636"/>
    <lineage>
        <taxon>Eukaryota</taxon>
        <taxon>Fungi</taxon>
        <taxon>Dikarya</taxon>
        <taxon>Basidiomycota</taxon>
        <taxon>Agaricomycotina</taxon>
        <taxon>Agaricomycetes</taxon>
        <taxon>Agaricomycetidae</taxon>
        <taxon>Agaricales</taxon>
        <taxon>Agaricineae</taxon>
        <taxon>Strophariaceae</taxon>
        <taxon>Pholiota</taxon>
    </lineage>
</organism>
<dbReference type="AlphaFoldDB" id="A0A9P6CNE3"/>
<reference evidence="2" key="1">
    <citation type="submission" date="2020-11" db="EMBL/GenBank/DDBJ databases">
        <authorList>
            <consortium name="DOE Joint Genome Institute"/>
            <person name="Ahrendt S."/>
            <person name="Riley R."/>
            <person name="Andreopoulos W."/>
            <person name="Labutti K."/>
            <person name="Pangilinan J."/>
            <person name="Ruiz-Duenas F.J."/>
            <person name="Barrasa J.M."/>
            <person name="Sanchez-Garcia M."/>
            <person name="Camarero S."/>
            <person name="Miyauchi S."/>
            <person name="Serrano A."/>
            <person name="Linde D."/>
            <person name="Babiker R."/>
            <person name="Drula E."/>
            <person name="Ayuso-Fernandez I."/>
            <person name="Pacheco R."/>
            <person name="Padilla G."/>
            <person name="Ferreira P."/>
            <person name="Barriuso J."/>
            <person name="Kellner H."/>
            <person name="Castanera R."/>
            <person name="Alfaro M."/>
            <person name="Ramirez L."/>
            <person name="Pisabarro A.G."/>
            <person name="Kuo A."/>
            <person name="Tritt A."/>
            <person name="Lipzen A."/>
            <person name="He G."/>
            <person name="Yan M."/>
            <person name="Ng V."/>
            <person name="Cullen D."/>
            <person name="Martin F."/>
            <person name="Rosso M.-N."/>
            <person name="Henrissat B."/>
            <person name="Hibbett D."/>
            <person name="Martinez A.T."/>
            <person name="Grigoriev I.V."/>
        </authorList>
    </citation>
    <scope>NUCLEOTIDE SEQUENCE</scope>
    <source>
        <strain evidence="2">CIRM-BRFM 674</strain>
    </source>
</reference>
<feature type="compositionally biased region" description="Basic and acidic residues" evidence="1">
    <location>
        <begin position="14"/>
        <end position="24"/>
    </location>
</feature>
<evidence type="ECO:0000256" key="1">
    <source>
        <dbReference type="SAM" id="MobiDB-lite"/>
    </source>
</evidence>
<keyword evidence="3" id="KW-1185">Reference proteome</keyword>
<evidence type="ECO:0000313" key="3">
    <source>
        <dbReference type="Proteomes" id="UP000807469"/>
    </source>
</evidence>
<name>A0A9P6CNE3_9AGAR</name>
<evidence type="ECO:0000313" key="2">
    <source>
        <dbReference type="EMBL" id="KAF9473421.1"/>
    </source>
</evidence>
<sequence>MQNPAPRTAPASMHAEDQRGRKPESAFTTASTFRRPQPAPSPSAVHHRHPPFLEGQLRPISVSDIFPTLAYKAFAVLSVPITIPNTVSITYQYSHVDDTIQSHRSPRFHNSRHLLLRLAPG</sequence>
<protein>
    <submittedName>
        <fullName evidence="2">Uncharacterized protein</fullName>
    </submittedName>
</protein>
<dbReference type="Proteomes" id="UP000807469">
    <property type="component" value="Unassembled WGS sequence"/>
</dbReference>